<protein>
    <submittedName>
        <fullName evidence="1">Uncharacterized protein</fullName>
    </submittedName>
</protein>
<evidence type="ECO:0000313" key="2">
    <source>
        <dbReference type="Proteomes" id="UP001153332"/>
    </source>
</evidence>
<dbReference type="EMBL" id="JAPUUL010000562">
    <property type="protein sequence ID" value="KAJ8130178.1"/>
    <property type="molecule type" value="Genomic_DNA"/>
</dbReference>
<keyword evidence="2" id="KW-1185">Reference proteome</keyword>
<comment type="caution">
    <text evidence="1">The sequence shown here is derived from an EMBL/GenBank/DDBJ whole genome shotgun (WGS) entry which is preliminary data.</text>
</comment>
<dbReference type="Proteomes" id="UP001153332">
    <property type="component" value="Unassembled WGS sequence"/>
</dbReference>
<accession>A0ACC2JSK1</accession>
<gene>
    <name evidence="1" type="ORF">O1611_g3453</name>
</gene>
<evidence type="ECO:0000313" key="1">
    <source>
        <dbReference type="EMBL" id="KAJ8130178.1"/>
    </source>
</evidence>
<reference evidence="1" key="1">
    <citation type="submission" date="2022-12" db="EMBL/GenBank/DDBJ databases">
        <title>Genome Sequence of Lasiodiplodia mahajangana.</title>
        <authorList>
            <person name="Buettner E."/>
        </authorList>
    </citation>
    <scope>NUCLEOTIDE SEQUENCE</scope>
    <source>
        <strain evidence="1">VT137</strain>
    </source>
</reference>
<organism evidence="1 2">
    <name type="scientific">Lasiodiplodia mahajangana</name>
    <dbReference type="NCBI Taxonomy" id="1108764"/>
    <lineage>
        <taxon>Eukaryota</taxon>
        <taxon>Fungi</taxon>
        <taxon>Dikarya</taxon>
        <taxon>Ascomycota</taxon>
        <taxon>Pezizomycotina</taxon>
        <taxon>Dothideomycetes</taxon>
        <taxon>Dothideomycetes incertae sedis</taxon>
        <taxon>Botryosphaeriales</taxon>
        <taxon>Botryosphaeriaceae</taxon>
        <taxon>Lasiodiplodia</taxon>
    </lineage>
</organism>
<name>A0ACC2JSK1_9PEZI</name>
<sequence>MPVYVKSVGLPLRPVTLDVGLDAAGIVALADITTVQQRTALAGTAVLLDALVLCPGIHMQQQAPKLNHGEYPACAALTSGYVFRIENSATVYYLQQVGRTGHLTTLTVSRPIPGEGRFLAAVFPYHNMTPTSSLTYGLIILLTITIIILIGLSEDWWGISVVALLILSRLCNIVVIRRRSEPGWAGAPEPGQQGDLLVLLSQDRWIRIQGGVDDLKLVTSGQWLRDQTRTESWATALATVVVYLDAALVSNLTQLSKILLLVLLIASVGLLAIANSATKDLQMHGRIVSVVGPRKPYQRRLHLANELIAETGRDDWAVRLGMIVKNGCQCNDAMRATM</sequence>
<proteinExistence type="predicted"/>